<dbReference type="SUPFAM" id="SSF52047">
    <property type="entry name" value="RNI-like"/>
    <property type="match status" value="1"/>
</dbReference>
<sequence>MAATHLPLDIVETIIDLLAAEVDDSYYLLADYTHLKACSLASKIFLSITRRHIYSTLTFLSFPHPGAHRDHLPKAFNSLLDRTPDIASCVRTLSYSILESDFIDGEVQRLLGRLPLLRVFNLLHAGGSHNKWAWNAIPRDHLSILYGIMQLPTLTSLGLTAFTKFPASILASMAHLENFYMDQMEFGPVETLSSTQSTSHIISRLRSLDVGGGNAASMTALLFEAQGFRPAFDIRGLRDLCSHLECDADVKNINKVLTAASETLTSLEIEEITYPLCGLRLHVLQNLQSLAFELDMYDRFEDSLHGLADLLTLEKAPFPHLKSITLHINLLIDGPFEECFDSWRTLDRALSGKRFPLLGTITLVVKIFSQLVTRRCPERETILRLQASHFPLLSSTEAKTTFNFSVLVDYF</sequence>
<organism evidence="1 2">
    <name type="scientific">Hypholoma sublateritium (strain FD-334 SS-4)</name>
    <dbReference type="NCBI Taxonomy" id="945553"/>
    <lineage>
        <taxon>Eukaryota</taxon>
        <taxon>Fungi</taxon>
        <taxon>Dikarya</taxon>
        <taxon>Basidiomycota</taxon>
        <taxon>Agaricomycotina</taxon>
        <taxon>Agaricomycetes</taxon>
        <taxon>Agaricomycetidae</taxon>
        <taxon>Agaricales</taxon>
        <taxon>Agaricineae</taxon>
        <taxon>Strophariaceae</taxon>
        <taxon>Hypholoma</taxon>
    </lineage>
</organism>
<reference evidence="2" key="1">
    <citation type="submission" date="2014-04" db="EMBL/GenBank/DDBJ databases">
        <title>Evolutionary Origins and Diversification of the Mycorrhizal Mutualists.</title>
        <authorList>
            <consortium name="DOE Joint Genome Institute"/>
            <consortium name="Mycorrhizal Genomics Consortium"/>
            <person name="Kohler A."/>
            <person name="Kuo A."/>
            <person name="Nagy L.G."/>
            <person name="Floudas D."/>
            <person name="Copeland A."/>
            <person name="Barry K.W."/>
            <person name="Cichocki N."/>
            <person name="Veneault-Fourrey C."/>
            <person name="LaButti K."/>
            <person name="Lindquist E.A."/>
            <person name="Lipzen A."/>
            <person name="Lundell T."/>
            <person name="Morin E."/>
            <person name="Murat C."/>
            <person name="Riley R."/>
            <person name="Ohm R."/>
            <person name="Sun H."/>
            <person name="Tunlid A."/>
            <person name="Henrissat B."/>
            <person name="Grigoriev I.V."/>
            <person name="Hibbett D.S."/>
            <person name="Martin F."/>
        </authorList>
    </citation>
    <scope>NUCLEOTIDE SEQUENCE [LARGE SCALE GENOMIC DNA]</scope>
    <source>
        <strain evidence="2">FD-334 SS-4</strain>
    </source>
</reference>
<dbReference type="Gene3D" id="3.80.10.10">
    <property type="entry name" value="Ribonuclease Inhibitor"/>
    <property type="match status" value="1"/>
</dbReference>
<proteinExistence type="predicted"/>
<name>A0A0D2KZY2_HYPSF</name>
<evidence type="ECO:0000313" key="2">
    <source>
        <dbReference type="Proteomes" id="UP000054270"/>
    </source>
</evidence>
<dbReference type="STRING" id="945553.A0A0D2KZY2"/>
<dbReference type="OrthoDB" id="2745898at2759"/>
<evidence type="ECO:0008006" key="3">
    <source>
        <dbReference type="Google" id="ProtNLM"/>
    </source>
</evidence>
<accession>A0A0D2KZY2</accession>
<dbReference type="AlphaFoldDB" id="A0A0D2KZY2"/>
<keyword evidence="2" id="KW-1185">Reference proteome</keyword>
<dbReference type="EMBL" id="KN817571">
    <property type="protein sequence ID" value="KJA20042.1"/>
    <property type="molecule type" value="Genomic_DNA"/>
</dbReference>
<protein>
    <recommendedName>
        <fullName evidence="3">F-box domain-containing protein</fullName>
    </recommendedName>
</protein>
<dbReference type="OMA" id="SHEQCES"/>
<evidence type="ECO:0000313" key="1">
    <source>
        <dbReference type="EMBL" id="KJA20042.1"/>
    </source>
</evidence>
<gene>
    <name evidence="1" type="ORF">HYPSUDRAFT_68817</name>
</gene>
<dbReference type="InterPro" id="IPR032675">
    <property type="entry name" value="LRR_dom_sf"/>
</dbReference>
<dbReference type="Proteomes" id="UP000054270">
    <property type="component" value="Unassembled WGS sequence"/>
</dbReference>